<dbReference type="EMBL" id="WTYN01000001">
    <property type="protein sequence ID" value="MXO62562.1"/>
    <property type="molecule type" value="Genomic_DNA"/>
</dbReference>
<evidence type="ECO:0000313" key="3">
    <source>
        <dbReference type="Proteomes" id="UP000445582"/>
    </source>
</evidence>
<sequence length="207" mass="21964">MDNVTVIEDAGSSAIADWIESRLRSALAAGEGPLAITVPGGSTPFPIMEELAKAELAWSRIVIFAGDDRVVPLDHPASNRGRIRAIFEPVGAEVAPLTVMEAIPHFALAWLGMGADGHIASLFPNTDPQVDDPAQVRQLTPDPLPPEAPFDRITLTMPSLLDSDEILFTLGEGADKRAVFDAAVRGEHDLPVARLLAAASQPVTCFA</sequence>
<reference evidence="2 3" key="1">
    <citation type="submission" date="2019-12" db="EMBL/GenBank/DDBJ databases">
        <title>Genomic-based taxomic classification of the family Erythrobacteraceae.</title>
        <authorList>
            <person name="Xu L."/>
        </authorList>
    </citation>
    <scope>NUCLEOTIDE SEQUENCE [LARGE SCALE GENOMIC DNA]</scope>
    <source>
        <strain evidence="2 3">MCCC 1A09965</strain>
    </source>
</reference>
<name>A0A844YF53_9SPHN</name>
<dbReference type="Gene3D" id="3.40.50.1360">
    <property type="match status" value="2"/>
</dbReference>
<dbReference type="GO" id="GO:0005975">
    <property type="term" value="P:carbohydrate metabolic process"/>
    <property type="evidence" value="ECO:0007669"/>
    <property type="project" value="InterPro"/>
</dbReference>
<protein>
    <submittedName>
        <fullName evidence="2">6-phosphogluconolactonase</fullName>
    </submittedName>
</protein>
<dbReference type="RefSeq" id="WP_160672797.1">
    <property type="nucleotide sequence ID" value="NZ_WTYN01000001.1"/>
</dbReference>
<proteinExistence type="predicted"/>
<feature type="domain" description="Glucosamine/galactosamine-6-phosphate isomerase" evidence="1">
    <location>
        <begin position="12"/>
        <end position="85"/>
    </location>
</feature>
<dbReference type="PANTHER" id="PTHR11054">
    <property type="entry name" value="6-PHOSPHOGLUCONOLACTONASE"/>
    <property type="match status" value="1"/>
</dbReference>
<dbReference type="InterPro" id="IPR006148">
    <property type="entry name" value="Glc/Gal-6P_isomerase"/>
</dbReference>
<dbReference type="SUPFAM" id="SSF100950">
    <property type="entry name" value="NagB/RpiA/CoA transferase-like"/>
    <property type="match status" value="1"/>
</dbReference>
<keyword evidence="3" id="KW-1185">Reference proteome</keyword>
<dbReference type="OrthoDB" id="9810967at2"/>
<dbReference type="InterPro" id="IPR039104">
    <property type="entry name" value="6PGL"/>
</dbReference>
<dbReference type="PANTHER" id="PTHR11054:SF0">
    <property type="entry name" value="6-PHOSPHOGLUCONOLACTONASE"/>
    <property type="match status" value="1"/>
</dbReference>
<dbReference type="Proteomes" id="UP000445582">
    <property type="component" value="Unassembled WGS sequence"/>
</dbReference>
<comment type="caution">
    <text evidence="2">The sequence shown here is derived from an EMBL/GenBank/DDBJ whole genome shotgun (WGS) entry which is preliminary data.</text>
</comment>
<dbReference type="InterPro" id="IPR037171">
    <property type="entry name" value="NagB/RpiA_transferase-like"/>
</dbReference>
<evidence type="ECO:0000313" key="2">
    <source>
        <dbReference type="EMBL" id="MXO62562.1"/>
    </source>
</evidence>
<evidence type="ECO:0000259" key="1">
    <source>
        <dbReference type="Pfam" id="PF01182"/>
    </source>
</evidence>
<feature type="domain" description="Glucosamine/galactosamine-6-phosphate isomerase" evidence="1">
    <location>
        <begin position="101"/>
        <end position="196"/>
    </location>
</feature>
<organism evidence="2 3">
    <name type="scientific">Qipengyuania oceanensis</name>
    <dbReference type="NCBI Taxonomy" id="1463597"/>
    <lineage>
        <taxon>Bacteria</taxon>
        <taxon>Pseudomonadati</taxon>
        <taxon>Pseudomonadota</taxon>
        <taxon>Alphaproteobacteria</taxon>
        <taxon>Sphingomonadales</taxon>
        <taxon>Erythrobacteraceae</taxon>
        <taxon>Qipengyuania</taxon>
    </lineage>
</organism>
<accession>A0A844YF53</accession>
<dbReference type="Pfam" id="PF01182">
    <property type="entry name" value="Glucosamine_iso"/>
    <property type="match status" value="2"/>
</dbReference>
<gene>
    <name evidence="2" type="ORF">GRI48_06005</name>
</gene>
<dbReference type="AlphaFoldDB" id="A0A844YF53"/>